<keyword evidence="1" id="KW-0472">Membrane</keyword>
<sequence>MPSGGGSPKQLFRPHLSIIWEYGIEIFELQLFGILGYIYLCDRILTSRREKFE</sequence>
<dbReference type="EMBL" id="MK072268">
    <property type="protein sequence ID" value="AYV81307.1"/>
    <property type="molecule type" value="Genomic_DNA"/>
</dbReference>
<gene>
    <name evidence="2" type="ORF">Harvfovirus26_15</name>
</gene>
<proteinExistence type="predicted"/>
<evidence type="ECO:0000256" key="1">
    <source>
        <dbReference type="SAM" id="Phobius"/>
    </source>
</evidence>
<keyword evidence="1" id="KW-0812">Transmembrane</keyword>
<protein>
    <submittedName>
        <fullName evidence="2">Uncharacterized protein</fullName>
    </submittedName>
</protein>
<keyword evidence="1" id="KW-1133">Transmembrane helix</keyword>
<organism evidence="2">
    <name type="scientific">Harvfovirus sp</name>
    <dbReference type="NCBI Taxonomy" id="2487768"/>
    <lineage>
        <taxon>Viruses</taxon>
        <taxon>Varidnaviria</taxon>
        <taxon>Bamfordvirae</taxon>
        <taxon>Nucleocytoviricota</taxon>
        <taxon>Megaviricetes</taxon>
        <taxon>Imitervirales</taxon>
        <taxon>Mimiviridae</taxon>
        <taxon>Klosneuvirinae</taxon>
    </lineage>
</organism>
<name>A0A3G5A254_9VIRU</name>
<accession>A0A3G5A254</accession>
<feature type="transmembrane region" description="Helical" evidence="1">
    <location>
        <begin position="20"/>
        <end position="40"/>
    </location>
</feature>
<reference evidence="2" key="1">
    <citation type="submission" date="2018-10" db="EMBL/GenBank/DDBJ databases">
        <title>Hidden diversity of soil giant viruses.</title>
        <authorList>
            <person name="Schulz F."/>
            <person name="Alteio L."/>
            <person name="Goudeau D."/>
            <person name="Ryan E.M."/>
            <person name="Malmstrom R.R."/>
            <person name="Blanchard J."/>
            <person name="Woyke T."/>
        </authorList>
    </citation>
    <scope>NUCLEOTIDE SEQUENCE</scope>
    <source>
        <strain evidence="2">HAV1</strain>
    </source>
</reference>
<evidence type="ECO:0000313" key="2">
    <source>
        <dbReference type="EMBL" id="AYV81307.1"/>
    </source>
</evidence>